<gene>
    <name evidence="1" type="ORF">dnm_011490</name>
</gene>
<keyword evidence="2" id="KW-1185">Reference proteome</keyword>
<evidence type="ECO:0000313" key="2">
    <source>
        <dbReference type="Proteomes" id="UP000663722"/>
    </source>
</evidence>
<dbReference type="Proteomes" id="UP000663722">
    <property type="component" value="Chromosome"/>
</dbReference>
<dbReference type="AlphaFoldDB" id="A0A975BG64"/>
<name>A0A975BG64_9BACT</name>
<dbReference type="KEGG" id="dmm:dnm_011490"/>
<sequence>MLFFCLMMFRLTAGGSPSTGSGNVLRQAQAMSFDRLRQCPSVSLLDAAQKAAR</sequence>
<proteinExistence type="predicted"/>
<dbReference type="EMBL" id="CP061800">
    <property type="protein sequence ID" value="QTA85144.1"/>
    <property type="molecule type" value="Genomic_DNA"/>
</dbReference>
<reference evidence="1" key="1">
    <citation type="journal article" date="2021" name="Microb. Physiol.">
        <title>Proteogenomic Insights into the Physiology of Marine, Sulfate-Reducing, Filamentous Desulfonema limicola and Desulfonema magnum.</title>
        <authorList>
            <person name="Schnaars V."/>
            <person name="Wohlbrand L."/>
            <person name="Scheve S."/>
            <person name="Hinrichs C."/>
            <person name="Reinhardt R."/>
            <person name="Rabus R."/>
        </authorList>
    </citation>
    <scope>NUCLEOTIDE SEQUENCE</scope>
    <source>
        <strain evidence="1">4be13</strain>
    </source>
</reference>
<protein>
    <submittedName>
        <fullName evidence="1">Uncharacterized protein</fullName>
    </submittedName>
</protein>
<evidence type="ECO:0000313" key="1">
    <source>
        <dbReference type="EMBL" id="QTA85144.1"/>
    </source>
</evidence>
<accession>A0A975BG64</accession>
<organism evidence="1 2">
    <name type="scientific">Desulfonema magnum</name>
    <dbReference type="NCBI Taxonomy" id="45655"/>
    <lineage>
        <taxon>Bacteria</taxon>
        <taxon>Pseudomonadati</taxon>
        <taxon>Thermodesulfobacteriota</taxon>
        <taxon>Desulfobacteria</taxon>
        <taxon>Desulfobacterales</taxon>
        <taxon>Desulfococcaceae</taxon>
        <taxon>Desulfonema</taxon>
    </lineage>
</organism>